<keyword evidence="2" id="KW-0235">DNA replication</keyword>
<sequence>MPVTRAASTGAPAKRVSPRRRGAAAATDHHATFTSPASTKTRGSSRASSGKALKSGTPASATMHRKPTTATTTASATLSSDTPSKHASPPTIAPSASALSYACKFTAPIVEDSEPEDVDEHKDGQVTRAVSDRVRNSDAGSIGVSSAGEAGDDSNRHNSNLQQPKAEKQHSHHHYHHDWEANKENIAPQRRALSRSDREREASTQQAEGVARRTRSSQQQHHHQLDGESHSTAATGTAITVNMTDAPEDDDARSTVSSLTARRTRSQYEADRDHDFSDTASIVSCSTSTTATMTTRSTRRVVKLPASSAPTINFRHTVLSSSSSSSASDTTTAMMATRKRRRDAPESSGSKASSSDNGAGSVNLAPSSRVRVAMARSISNNSSVSTSSPSSSSSASSCSSSANVLATPQASKRSSGRLGSAGVTANGSTRRSSKTSRVSTLSPLGFHSRASSLVPASMATSSDGDMVCNNNNDNNDEDNDNDDASSSCCCFSSQASAITSVSSLFESQLSRGSAATLMTAPSSLASSPARRHHHHHHHQHVLASPISSAEMGVGVEAHESVMDADTDIDMDACTTVDLDGFHIGGGTQQAASGDDYTSSALPASAAAVVCAPKQHTNVYAHARTLLRYATMQDGNETLLPQAQALSQDQDAFGGCVGSRLPFGKTGATTQIVGRQRERAQVAAFLADRFPQLDTSTLQVPGVAAPPAVCSQSVAALSASNKVAADTAVAVVKRHANGALYICGTPGTGKTALLKDMLASLKSVNDGGEDEKRLNVAYINCVAVSQPKDIFRKLLAALGHGQTQDKDAGDDVQQEQEQQETDSGDEEQRLAAMLRSPATNSIVVLDEIDSLLESSVHQSILYRIFMLASAGAVTSQQRNCNATAIIGIANSLDLTDKFLPLLASQGRSPALVNFQPFGTDEIIAIVKARLEALHPRYDLDYLPGFVQQQMNIDMDADSAFGVSPLDPAAATTSASASATATNDDIPILMPAALKLAAMKVAAVTGDIRKALDVCRLAIELVEMEQRAKAVQAVAAECSGAAANGTNGISSNVPTDSPQRLLAAWTPLSAPKVTPQHVLKVLSSVIGSTSLNRIRTLPLHAKLLLAAHYIALQRLHSGLSECSSANARSSSGVSVIELQENYERMLHHDGAFSALEPSEVLDVLESMETQGLVELSGPVGARGTGAGGRSISQAAKRCGKRQLLTGHRIVYVRIATQDVKKALTTAAPASSSAEHSTSAAATEALKRILGSEELRIARCKGWEEVARQQEEVRANELGGGRMAHAQGL</sequence>
<evidence type="ECO:0000313" key="5">
    <source>
        <dbReference type="EMBL" id="KDN52523.1"/>
    </source>
</evidence>
<evidence type="ECO:0000256" key="2">
    <source>
        <dbReference type="ARBA" id="ARBA00022705"/>
    </source>
</evidence>
<evidence type="ECO:0000256" key="3">
    <source>
        <dbReference type="SAM" id="MobiDB-lite"/>
    </source>
</evidence>
<feature type="compositionally biased region" description="Low complexity" evidence="3">
    <location>
        <begin position="68"/>
        <end position="94"/>
    </location>
</feature>
<gene>
    <name evidence="5" type="ORF">K437DRAFT_292973</name>
</gene>
<feature type="compositionally biased region" description="Acidic residues" evidence="3">
    <location>
        <begin position="474"/>
        <end position="483"/>
    </location>
</feature>
<feature type="region of interest" description="Disordered" evidence="3">
    <location>
        <begin position="801"/>
        <end position="827"/>
    </location>
</feature>
<dbReference type="SUPFAM" id="SSF52540">
    <property type="entry name" value="P-loop containing nucleoside triphosphate hydrolases"/>
    <property type="match status" value="1"/>
</dbReference>
<dbReference type="OrthoDB" id="1926878at2759"/>
<dbReference type="InterPro" id="IPR054425">
    <property type="entry name" value="Cdc6_ORC1-like_ATPase_lid"/>
</dbReference>
<organism evidence="5 6">
    <name type="scientific">Tilletiaria anomala (strain ATCC 24038 / CBS 436.72 / UBC 951)</name>
    <dbReference type="NCBI Taxonomy" id="1037660"/>
    <lineage>
        <taxon>Eukaryota</taxon>
        <taxon>Fungi</taxon>
        <taxon>Dikarya</taxon>
        <taxon>Basidiomycota</taxon>
        <taxon>Ustilaginomycotina</taxon>
        <taxon>Exobasidiomycetes</taxon>
        <taxon>Georgefischeriales</taxon>
        <taxon>Tilletiariaceae</taxon>
        <taxon>Tilletiaria</taxon>
    </lineage>
</organism>
<comment type="similarity">
    <text evidence="1">Belongs to the CDC6/cdc18 family.</text>
</comment>
<dbReference type="GO" id="GO:0016887">
    <property type="term" value="F:ATP hydrolysis activity"/>
    <property type="evidence" value="ECO:0007669"/>
    <property type="project" value="InterPro"/>
</dbReference>
<dbReference type="GO" id="GO:0033314">
    <property type="term" value="P:mitotic DNA replication checkpoint signaling"/>
    <property type="evidence" value="ECO:0007669"/>
    <property type="project" value="TreeGrafter"/>
</dbReference>
<dbReference type="GO" id="GO:0006270">
    <property type="term" value="P:DNA replication initiation"/>
    <property type="evidence" value="ECO:0007669"/>
    <property type="project" value="TreeGrafter"/>
</dbReference>
<feature type="region of interest" description="Disordered" evidence="3">
    <location>
        <begin position="318"/>
        <end position="364"/>
    </location>
</feature>
<feature type="compositionally biased region" description="Polar residues" evidence="3">
    <location>
        <begin position="33"/>
        <end position="48"/>
    </location>
</feature>
<keyword evidence="5" id="KW-0378">Hydrolase</keyword>
<dbReference type="Proteomes" id="UP000027361">
    <property type="component" value="Unassembled WGS sequence"/>
</dbReference>
<dbReference type="Pfam" id="PF13401">
    <property type="entry name" value="AAA_22"/>
    <property type="match status" value="1"/>
</dbReference>
<dbReference type="InterPro" id="IPR003593">
    <property type="entry name" value="AAA+_ATPase"/>
</dbReference>
<evidence type="ECO:0000256" key="1">
    <source>
        <dbReference type="ARBA" id="ARBA00006184"/>
    </source>
</evidence>
<feature type="compositionally biased region" description="Low complexity" evidence="3">
    <location>
        <begin position="379"/>
        <end position="401"/>
    </location>
</feature>
<dbReference type="InterPro" id="IPR050311">
    <property type="entry name" value="ORC1/CDC6"/>
</dbReference>
<dbReference type="RefSeq" id="XP_013245362.1">
    <property type="nucleotide sequence ID" value="XM_013389908.1"/>
</dbReference>
<name>A0A066WIZ4_TILAU</name>
<protein>
    <submittedName>
        <fullName evidence="5">p-loop containing nucleoside triphosphate hydrolase protein</fullName>
    </submittedName>
</protein>
<feature type="region of interest" description="Disordered" evidence="3">
    <location>
        <begin position="379"/>
        <end position="443"/>
    </location>
</feature>
<dbReference type="InterPro" id="IPR049945">
    <property type="entry name" value="AAA_22"/>
</dbReference>
<feature type="region of interest" description="Disordered" evidence="3">
    <location>
        <begin position="1"/>
        <end position="94"/>
    </location>
</feature>
<dbReference type="GO" id="GO:0005634">
    <property type="term" value="C:nucleus"/>
    <property type="evidence" value="ECO:0007669"/>
    <property type="project" value="TreeGrafter"/>
</dbReference>
<feature type="domain" description="AAA+ ATPase" evidence="4">
    <location>
        <begin position="735"/>
        <end position="917"/>
    </location>
</feature>
<feature type="compositionally biased region" description="Low complexity" evidence="3">
    <location>
        <begin position="320"/>
        <end position="336"/>
    </location>
</feature>
<feature type="compositionally biased region" description="Basic and acidic residues" evidence="3">
    <location>
        <begin position="119"/>
        <end position="136"/>
    </location>
</feature>
<dbReference type="EMBL" id="JMSN01000009">
    <property type="protein sequence ID" value="KDN52523.1"/>
    <property type="molecule type" value="Genomic_DNA"/>
</dbReference>
<dbReference type="Gene3D" id="1.10.8.60">
    <property type="match status" value="1"/>
</dbReference>
<dbReference type="GeneID" id="25267124"/>
<comment type="caution">
    <text evidence="5">The sequence shown here is derived from an EMBL/GenBank/DDBJ whole genome shotgun (WGS) entry which is preliminary data.</text>
</comment>
<dbReference type="STRING" id="1037660.A0A066WIZ4"/>
<dbReference type="HOGENOM" id="CLU_262645_0_0_1"/>
<evidence type="ECO:0000313" key="6">
    <source>
        <dbReference type="Proteomes" id="UP000027361"/>
    </source>
</evidence>
<feature type="region of interest" description="Disordered" evidence="3">
    <location>
        <begin position="111"/>
        <end position="274"/>
    </location>
</feature>
<reference evidence="5 6" key="1">
    <citation type="submission" date="2014-05" db="EMBL/GenBank/DDBJ databases">
        <title>Draft genome sequence of a rare smut relative, Tilletiaria anomala UBC 951.</title>
        <authorList>
            <consortium name="DOE Joint Genome Institute"/>
            <person name="Toome M."/>
            <person name="Kuo A."/>
            <person name="Henrissat B."/>
            <person name="Lipzen A."/>
            <person name="Tritt A."/>
            <person name="Yoshinaga Y."/>
            <person name="Zane M."/>
            <person name="Barry K."/>
            <person name="Grigoriev I.V."/>
            <person name="Spatafora J.W."/>
            <person name="Aimea M.C."/>
        </authorList>
    </citation>
    <scope>NUCLEOTIDE SEQUENCE [LARGE SCALE GENOMIC DNA]</scope>
    <source>
        <strain evidence="5 6">UBC 951</strain>
    </source>
</reference>
<feature type="region of interest" description="Disordered" evidence="3">
    <location>
        <begin position="455"/>
        <end position="483"/>
    </location>
</feature>
<accession>A0A066WIZ4</accession>
<dbReference type="GO" id="GO:0003688">
    <property type="term" value="F:DNA replication origin binding"/>
    <property type="evidence" value="ECO:0007669"/>
    <property type="project" value="TreeGrafter"/>
</dbReference>
<dbReference type="InParanoid" id="A0A066WIZ4"/>
<proteinExistence type="inferred from homology"/>
<feature type="compositionally biased region" description="Acidic residues" evidence="3">
    <location>
        <begin position="809"/>
        <end position="824"/>
    </location>
</feature>
<dbReference type="Pfam" id="PF22606">
    <property type="entry name" value="Cdc6-ORC-like_ATPase_lid"/>
    <property type="match status" value="1"/>
</dbReference>
<feature type="compositionally biased region" description="Polar residues" evidence="3">
    <location>
        <begin position="402"/>
        <end position="413"/>
    </location>
</feature>
<dbReference type="SMART" id="SM00382">
    <property type="entry name" value="AAA"/>
    <property type="match status" value="1"/>
</dbReference>
<dbReference type="Gene3D" id="3.40.50.300">
    <property type="entry name" value="P-loop containing nucleotide triphosphate hydrolases"/>
    <property type="match status" value="1"/>
</dbReference>
<keyword evidence="6" id="KW-1185">Reference proteome</keyword>
<dbReference type="InterPro" id="IPR027417">
    <property type="entry name" value="P-loop_NTPase"/>
</dbReference>
<feature type="compositionally biased region" description="Polar residues" evidence="3">
    <location>
        <begin position="230"/>
        <end position="243"/>
    </location>
</feature>
<evidence type="ECO:0000259" key="4">
    <source>
        <dbReference type="SMART" id="SM00382"/>
    </source>
</evidence>
<dbReference type="PANTHER" id="PTHR10763">
    <property type="entry name" value="CELL DIVISION CONTROL PROTEIN 6-RELATED"/>
    <property type="match status" value="1"/>
</dbReference>
<dbReference type="PANTHER" id="PTHR10763:SF26">
    <property type="entry name" value="CELL DIVISION CONTROL PROTEIN 6 HOMOLOG"/>
    <property type="match status" value="1"/>
</dbReference>
<feature type="compositionally biased region" description="Low complexity" evidence="3">
    <location>
        <begin position="346"/>
        <end position="361"/>
    </location>
</feature>
<dbReference type="CDD" id="cd00009">
    <property type="entry name" value="AAA"/>
    <property type="match status" value="1"/>
</dbReference>